<organism evidence="7 8">
    <name type="scientific">Thecamonas trahens ATCC 50062</name>
    <dbReference type="NCBI Taxonomy" id="461836"/>
    <lineage>
        <taxon>Eukaryota</taxon>
        <taxon>Apusozoa</taxon>
        <taxon>Apusomonadida</taxon>
        <taxon>Apusomonadidae</taxon>
        <taxon>Thecamonas</taxon>
    </lineage>
</organism>
<dbReference type="PANTHER" id="PTHR12378:SF80">
    <property type="entry name" value="IP06716P-RELATED"/>
    <property type="match status" value="1"/>
</dbReference>
<feature type="domain" description="PPPDE" evidence="6">
    <location>
        <begin position="65"/>
        <end position="245"/>
    </location>
</feature>
<dbReference type="GO" id="GO:0006508">
    <property type="term" value="P:proteolysis"/>
    <property type="evidence" value="ECO:0007669"/>
    <property type="project" value="UniProtKB-KW"/>
</dbReference>
<proteinExistence type="inferred from homology"/>
<sequence length="305" mass="32510">MSSRRSRSRQKGSSRSQSKDARSASKKSSSRSRRASTRAGGAQARARLADDEYPAPPQPSAISNKDVFLNVYDLSHEPAVAALNSLFQIDLRPPSRGRRSSGSGRGRERQASMSARVYWSGKASKSLGGAFHAGIEVRGKEWSFGRADPDSDIPPSATGVFAVEPRLHPMHRYRCTVYLGQTSAGWLRVRRLISQLKDEFCCGDYHLLRNNCVDFCAAAAAALGVAPPPEWVNRWAKTALRAMDSSPEAKAAALASLGIGLGAVAVAAASWLNRALGSSDTATSSSTTTATMTTSASTASESWSS</sequence>
<feature type="region of interest" description="Disordered" evidence="4">
    <location>
        <begin position="92"/>
        <end position="113"/>
    </location>
</feature>
<keyword evidence="5" id="KW-1133">Transmembrane helix</keyword>
<feature type="compositionally biased region" description="Basic residues" evidence="4">
    <location>
        <begin position="1"/>
        <end position="12"/>
    </location>
</feature>
<feature type="region of interest" description="Disordered" evidence="4">
    <location>
        <begin position="1"/>
        <end position="61"/>
    </location>
</feature>
<dbReference type="Pfam" id="PF05903">
    <property type="entry name" value="Peptidase_C97"/>
    <property type="match status" value="1"/>
</dbReference>
<dbReference type="AlphaFoldDB" id="A0A0L0D3Z0"/>
<evidence type="ECO:0000256" key="1">
    <source>
        <dbReference type="ARBA" id="ARBA00008140"/>
    </source>
</evidence>
<gene>
    <name evidence="7" type="ORF">AMSG_03393</name>
</gene>
<dbReference type="STRING" id="461836.A0A0L0D3Z0"/>
<dbReference type="RefSeq" id="XP_013760231.1">
    <property type="nucleotide sequence ID" value="XM_013904777.1"/>
</dbReference>
<dbReference type="eggNOG" id="KOG0324">
    <property type="taxonomic scope" value="Eukaryota"/>
</dbReference>
<keyword evidence="8" id="KW-1185">Reference proteome</keyword>
<name>A0A0L0D3Z0_THETB</name>
<evidence type="ECO:0000259" key="6">
    <source>
        <dbReference type="PROSITE" id="PS51858"/>
    </source>
</evidence>
<dbReference type="EMBL" id="GL349444">
    <property type="protein sequence ID" value="KNC46960.1"/>
    <property type="molecule type" value="Genomic_DNA"/>
</dbReference>
<dbReference type="InterPro" id="IPR042266">
    <property type="entry name" value="PPPDE_sf"/>
</dbReference>
<feature type="transmembrane region" description="Helical" evidence="5">
    <location>
        <begin position="251"/>
        <end position="272"/>
    </location>
</feature>
<keyword evidence="3" id="KW-0378">Hydrolase</keyword>
<keyword evidence="5" id="KW-0472">Membrane</keyword>
<accession>A0A0L0D3Z0</accession>
<feature type="compositionally biased region" description="Low complexity" evidence="4">
    <location>
        <begin position="37"/>
        <end position="46"/>
    </location>
</feature>
<dbReference type="Proteomes" id="UP000054408">
    <property type="component" value="Unassembled WGS sequence"/>
</dbReference>
<feature type="region of interest" description="Disordered" evidence="4">
    <location>
        <begin position="278"/>
        <end position="305"/>
    </location>
</feature>
<keyword evidence="5" id="KW-0812">Transmembrane</keyword>
<evidence type="ECO:0000256" key="5">
    <source>
        <dbReference type="SAM" id="Phobius"/>
    </source>
</evidence>
<protein>
    <recommendedName>
        <fullName evidence="6">PPPDE domain-containing protein</fullName>
    </recommendedName>
</protein>
<feature type="compositionally biased region" description="Basic residues" evidence="4">
    <location>
        <begin position="24"/>
        <end position="36"/>
    </location>
</feature>
<evidence type="ECO:0000313" key="8">
    <source>
        <dbReference type="Proteomes" id="UP000054408"/>
    </source>
</evidence>
<evidence type="ECO:0000256" key="2">
    <source>
        <dbReference type="ARBA" id="ARBA00022670"/>
    </source>
</evidence>
<dbReference type="PANTHER" id="PTHR12378">
    <property type="entry name" value="DESUMOYLATING ISOPEPTIDASE"/>
    <property type="match status" value="1"/>
</dbReference>
<dbReference type="GO" id="GO:0016579">
    <property type="term" value="P:protein deubiquitination"/>
    <property type="evidence" value="ECO:0007669"/>
    <property type="project" value="TreeGrafter"/>
</dbReference>
<comment type="similarity">
    <text evidence="1">Belongs to the DeSI family.</text>
</comment>
<dbReference type="Gene3D" id="3.90.1720.30">
    <property type="entry name" value="PPPDE domains"/>
    <property type="match status" value="1"/>
</dbReference>
<keyword evidence="2" id="KW-0645">Protease</keyword>
<dbReference type="GeneID" id="25563001"/>
<dbReference type="PROSITE" id="PS51858">
    <property type="entry name" value="PPPDE"/>
    <property type="match status" value="1"/>
</dbReference>
<evidence type="ECO:0000256" key="4">
    <source>
        <dbReference type="SAM" id="MobiDB-lite"/>
    </source>
</evidence>
<dbReference type="InterPro" id="IPR008580">
    <property type="entry name" value="PPPDE_dom"/>
</dbReference>
<evidence type="ECO:0000313" key="7">
    <source>
        <dbReference type="EMBL" id="KNC46960.1"/>
    </source>
</evidence>
<reference evidence="7 8" key="1">
    <citation type="submission" date="2010-05" db="EMBL/GenBank/DDBJ databases">
        <title>The Genome Sequence of Thecamonas trahens ATCC 50062.</title>
        <authorList>
            <consortium name="The Broad Institute Genome Sequencing Platform"/>
            <person name="Russ C."/>
            <person name="Cuomo C."/>
            <person name="Shea T."/>
            <person name="Young S.K."/>
            <person name="Zeng Q."/>
            <person name="Koehrsen M."/>
            <person name="Haas B."/>
            <person name="Borodovsky M."/>
            <person name="Guigo R."/>
            <person name="Alvarado L."/>
            <person name="Berlin A."/>
            <person name="Bochicchio J."/>
            <person name="Borenstein D."/>
            <person name="Chapman S."/>
            <person name="Chen Z."/>
            <person name="Freedman E."/>
            <person name="Gellesch M."/>
            <person name="Goldberg J."/>
            <person name="Griggs A."/>
            <person name="Gujja S."/>
            <person name="Heilman E."/>
            <person name="Heiman D."/>
            <person name="Hepburn T."/>
            <person name="Howarth C."/>
            <person name="Jen D."/>
            <person name="Larson L."/>
            <person name="Mehta T."/>
            <person name="Park D."/>
            <person name="Pearson M."/>
            <person name="Roberts A."/>
            <person name="Saif S."/>
            <person name="Shenoy N."/>
            <person name="Sisk P."/>
            <person name="Stolte C."/>
            <person name="Sykes S."/>
            <person name="Thomson T."/>
            <person name="Walk T."/>
            <person name="White J."/>
            <person name="Yandava C."/>
            <person name="Burger G."/>
            <person name="Gray M.W."/>
            <person name="Holland P.W.H."/>
            <person name="King N."/>
            <person name="Lang F.B.F."/>
            <person name="Roger A.J."/>
            <person name="Ruiz-Trillo I."/>
            <person name="Lander E."/>
            <person name="Nusbaum C."/>
        </authorList>
    </citation>
    <scope>NUCLEOTIDE SEQUENCE [LARGE SCALE GENOMIC DNA]</scope>
    <source>
        <strain evidence="7 8">ATCC 50062</strain>
    </source>
</reference>
<evidence type="ECO:0000256" key="3">
    <source>
        <dbReference type="ARBA" id="ARBA00022801"/>
    </source>
</evidence>
<dbReference type="GO" id="GO:0101005">
    <property type="term" value="F:deubiquitinase activity"/>
    <property type="evidence" value="ECO:0007669"/>
    <property type="project" value="TreeGrafter"/>
</dbReference>
<dbReference type="SMART" id="SM01179">
    <property type="entry name" value="DUF862"/>
    <property type="match status" value="1"/>
</dbReference>
<dbReference type="OrthoDB" id="412286at2759"/>